<protein>
    <submittedName>
        <fullName evidence="2">Uncharacterized protein</fullName>
    </submittedName>
</protein>
<dbReference type="EMBL" id="HBFK01030736">
    <property type="protein sequence ID" value="CAD8752175.1"/>
    <property type="molecule type" value="Transcribed_RNA"/>
</dbReference>
<organism evidence="2">
    <name type="scientific">Hemiselmis andersenii</name>
    <name type="common">Cryptophyte alga</name>
    <dbReference type="NCBI Taxonomy" id="464988"/>
    <lineage>
        <taxon>Eukaryota</taxon>
        <taxon>Cryptophyceae</taxon>
        <taxon>Cryptomonadales</taxon>
        <taxon>Hemiselmidaceae</taxon>
        <taxon>Hemiselmis</taxon>
    </lineage>
</organism>
<feature type="chain" id="PRO_5030159830" evidence="1">
    <location>
        <begin position="27"/>
        <end position="168"/>
    </location>
</feature>
<proteinExistence type="predicted"/>
<accession>A0A6T8NJR9</accession>
<dbReference type="AlphaFoldDB" id="A0A6T8NJR9"/>
<sequence>MGILGAKMQLGLCALFLYTMLPCCLGYTSPVALVGLRGPQSTQCSAKRSVAQWGGLVMRDRSVVTAFQEGDSVQVSKDVFTRGGNAAGLVGRVETVWEKCMVDPTCCCAELSMEEAGVKVVFELSPSEAARFDKDRLDAVEGGVATLSTYFGQDELKLVTETSTKTVQ</sequence>
<name>A0A6T8NJR9_HEMAN</name>
<evidence type="ECO:0000313" key="2">
    <source>
        <dbReference type="EMBL" id="CAD8752175.1"/>
    </source>
</evidence>
<reference evidence="2" key="1">
    <citation type="submission" date="2021-01" db="EMBL/GenBank/DDBJ databases">
        <authorList>
            <person name="Corre E."/>
            <person name="Pelletier E."/>
            <person name="Niang G."/>
            <person name="Scheremetjew M."/>
            <person name="Finn R."/>
            <person name="Kale V."/>
            <person name="Holt S."/>
            <person name="Cochrane G."/>
            <person name="Meng A."/>
            <person name="Brown T."/>
            <person name="Cohen L."/>
        </authorList>
    </citation>
    <scope>NUCLEOTIDE SEQUENCE</scope>
    <source>
        <strain evidence="2">CCMP441</strain>
    </source>
</reference>
<evidence type="ECO:0000256" key="1">
    <source>
        <dbReference type="SAM" id="SignalP"/>
    </source>
</evidence>
<keyword evidence="1" id="KW-0732">Signal</keyword>
<gene>
    <name evidence="2" type="ORF">HAND1043_LOCUS18681</name>
</gene>
<feature type="signal peptide" evidence="1">
    <location>
        <begin position="1"/>
        <end position="26"/>
    </location>
</feature>